<dbReference type="RefSeq" id="WP_237877340.1">
    <property type="nucleotide sequence ID" value="NZ_JAKLTR010000035.1"/>
</dbReference>
<dbReference type="Proteomes" id="UP001165367">
    <property type="component" value="Unassembled WGS sequence"/>
</dbReference>
<reference evidence="3" key="1">
    <citation type="submission" date="2022-01" db="EMBL/GenBank/DDBJ databases">
        <authorList>
            <person name="Jo J.-H."/>
            <person name="Im W.-T."/>
        </authorList>
    </citation>
    <scope>NUCLEOTIDE SEQUENCE</scope>
    <source>
        <strain evidence="3">NA20</strain>
    </source>
</reference>
<gene>
    <name evidence="3" type="ORF">LZZ85_27815</name>
</gene>
<feature type="domain" description="Outer membrane protein beta-barrel" evidence="2">
    <location>
        <begin position="25"/>
        <end position="178"/>
    </location>
</feature>
<evidence type="ECO:0000256" key="1">
    <source>
        <dbReference type="SAM" id="SignalP"/>
    </source>
</evidence>
<keyword evidence="1" id="KW-0732">Signal</keyword>
<name>A0ABS9L0H2_9BACT</name>
<evidence type="ECO:0000313" key="3">
    <source>
        <dbReference type="EMBL" id="MCG2618142.1"/>
    </source>
</evidence>
<keyword evidence="4" id="KW-1185">Reference proteome</keyword>
<protein>
    <submittedName>
        <fullName evidence="3">Outer membrane beta-barrel protein</fullName>
    </submittedName>
</protein>
<dbReference type="Pfam" id="PF13568">
    <property type="entry name" value="OMP_b-brl_2"/>
    <property type="match status" value="1"/>
</dbReference>
<accession>A0ABS9L0H2</accession>
<proteinExistence type="predicted"/>
<comment type="caution">
    <text evidence="3">The sequence shown here is derived from an EMBL/GenBank/DDBJ whole genome shotgun (WGS) entry which is preliminary data.</text>
</comment>
<evidence type="ECO:0000313" key="4">
    <source>
        <dbReference type="Proteomes" id="UP001165367"/>
    </source>
</evidence>
<feature type="signal peptide" evidence="1">
    <location>
        <begin position="1"/>
        <end position="21"/>
    </location>
</feature>
<sequence length="204" mass="22368">MKLRKLFTLIALVAIFQHSNAQRLDILGGINSSGFKHMLNGQRQEGSGNFNVHFGMGVFIPFDAKEYKEDGDTYGVLPTLTLMKRGASKSTILGPSVADFKLTTIQLNLPVTYLGGPYGIGVGPYAAYVLSGKKKYRVGNGNKEKIDFSNELKKIDYGVSINLQLNIFKIQYDLGLANMGRGNNGTVKSRNFSLSLNIPIINID</sequence>
<organism evidence="3 4">
    <name type="scientific">Terrimonas ginsenosidimutans</name>
    <dbReference type="NCBI Taxonomy" id="2908004"/>
    <lineage>
        <taxon>Bacteria</taxon>
        <taxon>Pseudomonadati</taxon>
        <taxon>Bacteroidota</taxon>
        <taxon>Chitinophagia</taxon>
        <taxon>Chitinophagales</taxon>
        <taxon>Chitinophagaceae</taxon>
        <taxon>Terrimonas</taxon>
    </lineage>
</organism>
<dbReference type="InterPro" id="IPR025665">
    <property type="entry name" value="Beta-barrel_OMP_2"/>
</dbReference>
<feature type="chain" id="PRO_5045207728" evidence="1">
    <location>
        <begin position="22"/>
        <end position="204"/>
    </location>
</feature>
<evidence type="ECO:0000259" key="2">
    <source>
        <dbReference type="Pfam" id="PF13568"/>
    </source>
</evidence>
<dbReference type="EMBL" id="JAKLTR010000035">
    <property type="protein sequence ID" value="MCG2618142.1"/>
    <property type="molecule type" value="Genomic_DNA"/>
</dbReference>